<dbReference type="InterPro" id="IPR027267">
    <property type="entry name" value="AH/BAR_dom_sf"/>
</dbReference>
<keyword evidence="8" id="KW-0653">Protein transport</keyword>
<accession>A0A3Q3WFJ7</accession>
<keyword evidence="4" id="KW-0813">Transport</keyword>
<evidence type="ECO:0000256" key="4">
    <source>
        <dbReference type="ARBA" id="ARBA00022448"/>
    </source>
</evidence>
<dbReference type="GO" id="GO:0015031">
    <property type="term" value="P:protein transport"/>
    <property type="evidence" value="ECO:0007669"/>
    <property type="project" value="UniProtKB-KW"/>
</dbReference>
<organism evidence="17 18">
    <name type="scientific">Mola mola</name>
    <name type="common">Ocean sunfish</name>
    <name type="synonym">Tetraodon mola</name>
    <dbReference type="NCBI Taxonomy" id="94237"/>
    <lineage>
        <taxon>Eukaryota</taxon>
        <taxon>Metazoa</taxon>
        <taxon>Chordata</taxon>
        <taxon>Craniata</taxon>
        <taxon>Vertebrata</taxon>
        <taxon>Euteleostomi</taxon>
        <taxon>Actinopterygii</taxon>
        <taxon>Neopterygii</taxon>
        <taxon>Teleostei</taxon>
        <taxon>Neoteleostei</taxon>
        <taxon>Acanthomorphata</taxon>
        <taxon>Eupercaria</taxon>
        <taxon>Tetraodontiformes</taxon>
        <taxon>Molidae</taxon>
        <taxon>Mola</taxon>
    </lineage>
</organism>
<dbReference type="SMART" id="SM00312">
    <property type="entry name" value="PX"/>
    <property type="match status" value="1"/>
</dbReference>
<dbReference type="Ensembl" id="ENSMMOT00000013685.1">
    <property type="protein sequence ID" value="ENSMMOP00000013463.1"/>
    <property type="gene ID" value="ENSMMOG00000010338.1"/>
</dbReference>
<evidence type="ECO:0000256" key="14">
    <source>
        <dbReference type="SAM" id="MobiDB-lite"/>
    </source>
</evidence>
<dbReference type="InterPro" id="IPR036028">
    <property type="entry name" value="SH3-like_dom_sf"/>
</dbReference>
<dbReference type="Pfam" id="PF10456">
    <property type="entry name" value="BAR_3_WASP_bdg"/>
    <property type="match status" value="1"/>
</dbReference>
<keyword evidence="11" id="KW-0968">Cytoplasmic vesicle</keyword>
<dbReference type="Proteomes" id="UP000261620">
    <property type="component" value="Unplaced"/>
</dbReference>
<evidence type="ECO:0000256" key="6">
    <source>
        <dbReference type="ARBA" id="ARBA00022618"/>
    </source>
</evidence>
<sequence length="524" mass="59695">MALRARALYDFNSENPGEVSVKENEILTLYSEQDIDGWFEGANSKGERGLFPASYVEILRSNATSTFNNNSCATSGDTYPDSRYQQQQQPSQGSDDDWDDDWDDNSTVADEPGTVGGRFRDFEGNGLSTYRVSTSSMPRGSGQQAKSSATVSRNLNRFSTFVKSGGEAFVLGEASGFVKDGDKICVVMGQYGPEWQENPYPFTCTIDDPTKQTKFKGMKSYISYKLTPTHTQNQVNRRYKHFDWLYARLVEKFPVISVPHIPEKQATGRFEEDFISKRRKGLIWWMNHMTSHPVLARCDVFQHFLRCNSTERDGRTAPLDFQEVESKIDGFKTFTKRMDDSTLQLNATVSEFARKQISGFKKEYQKMGLSFKFLSQAFEMDQQPYSAGLNQALSFTGEAYESIGEYFSEQPSKDLDPIMDLLCLYQGHLANYPDIIHVQKGALTKVKESQRHVEEGKMDPTQSDGINERCNIISCATLAEIQHFHQIRVRDFKAQMQHYLQQQIAFFQKVTGKLEEALQTYDNA</sequence>
<keyword evidence="9" id="KW-0472">Membrane</keyword>
<evidence type="ECO:0000256" key="7">
    <source>
        <dbReference type="ARBA" id="ARBA00022776"/>
    </source>
</evidence>
<dbReference type="SUPFAM" id="SSF64268">
    <property type="entry name" value="PX domain"/>
    <property type="match status" value="1"/>
</dbReference>
<dbReference type="OMA" id="MDDSTMQ"/>
<name>A0A3Q3WFJ7_MOLML</name>
<keyword evidence="7" id="KW-0498">Mitosis</keyword>
<feature type="binding site" evidence="12">
    <location>
        <position position="278"/>
    </location>
    <ligand>
        <name>a 1,2-diacyl-sn-glycero-3-phospho-(1D-myo-inositol-4,5-bisphosphate)</name>
        <dbReference type="ChEBI" id="CHEBI:58456"/>
    </ligand>
</feature>
<keyword evidence="3 13" id="KW-0728">SH3 domain</keyword>
<dbReference type="GO" id="GO:0030659">
    <property type="term" value="C:cytoplasmic vesicle membrane"/>
    <property type="evidence" value="ECO:0007669"/>
    <property type="project" value="UniProtKB-SubCell"/>
</dbReference>
<feature type="binding site" evidence="12">
    <location>
        <position position="238"/>
    </location>
    <ligand>
        <name>a 1,2-diacyl-sn-glycero-3-phospho-(1D-myo-inositol-4,5-bisphosphate)</name>
        <dbReference type="ChEBI" id="CHEBI:58456"/>
    </ligand>
</feature>
<feature type="compositionally biased region" description="Acidic residues" evidence="14">
    <location>
        <begin position="94"/>
        <end position="104"/>
    </location>
</feature>
<evidence type="ECO:0000256" key="11">
    <source>
        <dbReference type="ARBA" id="ARBA00023329"/>
    </source>
</evidence>
<dbReference type="STRING" id="94237.ENSMMOP00000013463"/>
<comment type="similarity">
    <text evidence="2">Belongs to the sorting nexin family.</text>
</comment>
<proteinExistence type="inferred from homology"/>
<reference evidence="17" key="1">
    <citation type="submission" date="2025-08" db="UniProtKB">
        <authorList>
            <consortium name="Ensembl"/>
        </authorList>
    </citation>
    <scope>IDENTIFICATION</scope>
</reference>
<evidence type="ECO:0000256" key="5">
    <source>
        <dbReference type="ARBA" id="ARBA00022583"/>
    </source>
</evidence>
<dbReference type="Pfam" id="PF14604">
    <property type="entry name" value="SH3_9"/>
    <property type="match status" value="1"/>
</dbReference>
<dbReference type="FunFam" id="1.20.1270.60:FF:000033">
    <property type="entry name" value="Sorting nexin"/>
    <property type="match status" value="1"/>
</dbReference>
<dbReference type="InterPro" id="IPR014536">
    <property type="entry name" value="Snx9_fam"/>
</dbReference>
<dbReference type="GO" id="GO:0006897">
    <property type="term" value="P:endocytosis"/>
    <property type="evidence" value="ECO:0007669"/>
    <property type="project" value="UniProtKB-KW"/>
</dbReference>
<dbReference type="Gene3D" id="1.20.1270.60">
    <property type="entry name" value="Arfaptin homology (AH) domain/BAR domain"/>
    <property type="match status" value="1"/>
</dbReference>
<dbReference type="SMART" id="SM00326">
    <property type="entry name" value="SH3"/>
    <property type="match status" value="1"/>
</dbReference>
<evidence type="ECO:0000256" key="12">
    <source>
        <dbReference type="PIRSR" id="PIRSR027744-1"/>
    </source>
</evidence>
<keyword evidence="5" id="KW-0254">Endocytosis</keyword>
<dbReference type="GO" id="GO:0000278">
    <property type="term" value="P:mitotic cell cycle"/>
    <property type="evidence" value="ECO:0007669"/>
    <property type="project" value="InterPro"/>
</dbReference>
<dbReference type="GO" id="GO:0016197">
    <property type="term" value="P:endosomal transport"/>
    <property type="evidence" value="ECO:0007669"/>
    <property type="project" value="TreeGrafter"/>
</dbReference>
<dbReference type="PANTHER" id="PTHR45827:SF4">
    <property type="entry name" value="SORTING NEXIN-18"/>
    <property type="match status" value="1"/>
</dbReference>
<dbReference type="PROSITE" id="PS50002">
    <property type="entry name" value="SH3"/>
    <property type="match status" value="1"/>
</dbReference>
<evidence type="ECO:0000256" key="13">
    <source>
        <dbReference type="PROSITE-ProRule" id="PRU00192"/>
    </source>
</evidence>
<dbReference type="GO" id="GO:0097320">
    <property type="term" value="P:plasma membrane tubulation"/>
    <property type="evidence" value="ECO:0007669"/>
    <property type="project" value="TreeGrafter"/>
</dbReference>
<feature type="domain" description="SH3" evidence="15">
    <location>
        <begin position="1"/>
        <end position="61"/>
    </location>
</feature>
<dbReference type="SUPFAM" id="SSF50044">
    <property type="entry name" value="SH3-domain"/>
    <property type="match status" value="1"/>
</dbReference>
<dbReference type="GO" id="GO:0036089">
    <property type="term" value="P:cleavage furrow formation"/>
    <property type="evidence" value="ECO:0007669"/>
    <property type="project" value="TreeGrafter"/>
</dbReference>
<evidence type="ECO:0000313" key="17">
    <source>
        <dbReference type="Ensembl" id="ENSMMOP00000013463.1"/>
    </source>
</evidence>
<feature type="domain" description="PX" evidence="16">
    <location>
        <begin position="202"/>
        <end position="312"/>
    </location>
</feature>
<evidence type="ECO:0000256" key="8">
    <source>
        <dbReference type="ARBA" id="ARBA00022927"/>
    </source>
</evidence>
<dbReference type="GO" id="GO:0005886">
    <property type="term" value="C:plasma membrane"/>
    <property type="evidence" value="ECO:0007669"/>
    <property type="project" value="TreeGrafter"/>
</dbReference>
<dbReference type="FunFam" id="3.30.1520.10:FF:000004">
    <property type="entry name" value="Sorting nexin"/>
    <property type="match status" value="1"/>
</dbReference>
<dbReference type="InterPro" id="IPR001452">
    <property type="entry name" value="SH3_domain"/>
</dbReference>
<evidence type="ECO:0000256" key="2">
    <source>
        <dbReference type="ARBA" id="ARBA00010883"/>
    </source>
</evidence>
<dbReference type="FunFam" id="2.30.30.40:FF:000116">
    <property type="entry name" value="Sorting nexin"/>
    <property type="match status" value="1"/>
</dbReference>
<evidence type="ECO:0000256" key="9">
    <source>
        <dbReference type="ARBA" id="ARBA00023136"/>
    </source>
</evidence>
<dbReference type="InterPro" id="IPR019497">
    <property type="entry name" value="Sorting_nexin_WASP-bd-dom"/>
</dbReference>
<evidence type="ECO:0000256" key="3">
    <source>
        <dbReference type="ARBA" id="ARBA00022443"/>
    </source>
</evidence>
<dbReference type="PIRSF" id="PIRSF027744">
    <property type="entry name" value="Snx9"/>
    <property type="match status" value="1"/>
</dbReference>
<dbReference type="GO" id="GO:0035091">
    <property type="term" value="F:phosphatidylinositol binding"/>
    <property type="evidence" value="ECO:0007669"/>
    <property type="project" value="InterPro"/>
</dbReference>
<feature type="binding site" evidence="12">
    <location>
        <position position="240"/>
    </location>
    <ligand>
        <name>a 1,2-diacyl-sn-glycero-3-phospho-(1D-myo-inositol-4,5-bisphosphate)</name>
        <dbReference type="ChEBI" id="CHEBI:58456"/>
    </ligand>
</feature>
<feature type="compositionally biased region" description="Polar residues" evidence="14">
    <location>
        <begin position="66"/>
        <end position="77"/>
    </location>
</feature>
<keyword evidence="6" id="KW-0132">Cell division</keyword>
<keyword evidence="18" id="KW-1185">Reference proteome</keyword>
<comment type="subcellular location">
    <subcellularLocation>
        <location evidence="1">Cytoplasmic vesicle membrane</location>
        <topology evidence="1">Peripheral membrane protein</topology>
        <orientation evidence="1">Cytoplasmic side</orientation>
    </subcellularLocation>
</comment>
<evidence type="ECO:0000313" key="18">
    <source>
        <dbReference type="Proteomes" id="UP000261620"/>
    </source>
</evidence>
<reference evidence="17" key="2">
    <citation type="submission" date="2025-09" db="UniProtKB">
        <authorList>
            <consortium name="Ensembl"/>
        </authorList>
    </citation>
    <scope>IDENTIFICATION</scope>
</reference>
<dbReference type="Gene3D" id="2.30.30.40">
    <property type="entry name" value="SH3 Domains"/>
    <property type="match status" value="1"/>
</dbReference>
<evidence type="ECO:0000259" key="15">
    <source>
        <dbReference type="PROSITE" id="PS50002"/>
    </source>
</evidence>
<dbReference type="PANTHER" id="PTHR45827">
    <property type="entry name" value="SORTING NEXIN"/>
    <property type="match status" value="1"/>
</dbReference>
<evidence type="ECO:0000256" key="1">
    <source>
        <dbReference type="ARBA" id="ARBA00004180"/>
    </source>
</evidence>
<feature type="region of interest" description="Disordered" evidence="14">
    <location>
        <begin position="66"/>
        <end position="117"/>
    </location>
</feature>
<dbReference type="InterPro" id="IPR036871">
    <property type="entry name" value="PX_dom_sf"/>
</dbReference>
<evidence type="ECO:0000259" key="16">
    <source>
        <dbReference type="PROSITE" id="PS50195"/>
    </source>
</evidence>
<protein>
    <submittedName>
        <fullName evidence="17">Uncharacterized protein</fullName>
    </submittedName>
</protein>
<dbReference type="PROSITE" id="PS50195">
    <property type="entry name" value="PX"/>
    <property type="match status" value="1"/>
</dbReference>
<dbReference type="AlphaFoldDB" id="A0A3Q3WFJ7"/>
<dbReference type="Pfam" id="PF00787">
    <property type="entry name" value="PX"/>
    <property type="match status" value="1"/>
</dbReference>
<evidence type="ECO:0000256" key="10">
    <source>
        <dbReference type="ARBA" id="ARBA00023306"/>
    </source>
</evidence>
<dbReference type="InterPro" id="IPR001683">
    <property type="entry name" value="PX_dom"/>
</dbReference>
<keyword evidence="10" id="KW-0131">Cell cycle</keyword>
<dbReference type="Gene3D" id="3.30.1520.10">
    <property type="entry name" value="Phox-like domain"/>
    <property type="match status" value="1"/>
</dbReference>